<dbReference type="InterPro" id="IPR010697">
    <property type="entry name" value="YspA"/>
</dbReference>
<dbReference type="Pfam" id="PF06908">
    <property type="entry name" value="YpsA"/>
    <property type="match status" value="1"/>
</dbReference>
<evidence type="ECO:0000256" key="1">
    <source>
        <dbReference type="SAM" id="MobiDB-lite"/>
    </source>
</evidence>
<name>A0A1I2I5Z7_9BACL</name>
<organism evidence="2 3">
    <name type="scientific">Paenibacillus catalpae</name>
    <dbReference type="NCBI Taxonomy" id="1045775"/>
    <lineage>
        <taxon>Bacteria</taxon>
        <taxon>Bacillati</taxon>
        <taxon>Bacillota</taxon>
        <taxon>Bacilli</taxon>
        <taxon>Bacillales</taxon>
        <taxon>Paenibacillaceae</taxon>
        <taxon>Paenibacillus</taxon>
    </lineage>
</organism>
<evidence type="ECO:0000313" key="2">
    <source>
        <dbReference type="EMBL" id="SFF37040.1"/>
    </source>
</evidence>
<dbReference type="AlphaFoldDB" id="A0A1I2I5Z7"/>
<reference evidence="3" key="1">
    <citation type="submission" date="2016-10" db="EMBL/GenBank/DDBJ databases">
        <authorList>
            <person name="Varghese N."/>
            <person name="Submissions S."/>
        </authorList>
    </citation>
    <scope>NUCLEOTIDE SEQUENCE [LARGE SCALE GENOMIC DNA]</scope>
    <source>
        <strain evidence="3">CGMCC 1.10784</strain>
    </source>
</reference>
<dbReference type="SUPFAM" id="SSF102405">
    <property type="entry name" value="MCP/YpsA-like"/>
    <property type="match status" value="1"/>
</dbReference>
<evidence type="ECO:0000313" key="3">
    <source>
        <dbReference type="Proteomes" id="UP000198855"/>
    </source>
</evidence>
<accession>A0A1I2I5Z7</accession>
<gene>
    <name evidence="2" type="ORF">SAMN05216378_0138</name>
</gene>
<feature type="region of interest" description="Disordered" evidence="1">
    <location>
        <begin position="204"/>
        <end position="225"/>
    </location>
</feature>
<sequence>MLLKPNVHSLTFFFLCCYIEWMKKRGGHLKTLFATGYRAHELQIYNQKHKHIPFIKKAIEAKLLPLIEEGLEWVITPGQYGFDLWVCEVVLELRTAYPQLKLSIITAFMNQEEQWKDEKKEYYQQIITKVDYYGAVSHQPYVGPWQFQARDELLFRKSDGLLLFYDEEAAEGSSKYTKDRALKKHQEEGYELFLITAEDIQNAAEEESYDSDVDPYESMYEEPIE</sequence>
<proteinExistence type="predicted"/>
<dbReference type="PANTHER" id="PTHR38440">
    <property type="entry name" value="UPF0398 PROTEIN YPSA"/>
    <property type="match status" value="1"/>
</dbReference>
<dbReference type="NCBIfam" id="NF010181">
    <property type="entry name" value="PRK13660.1"/>
    <property type="match status" value="1"/>
</dbReference>
<dbReference type="Gene3D" id="3.40.50.450">
    <property type="match status" value="1"/>
</dbReference>
<dbReference type="EMBL" id="FOMT01000012">
    <property type="protein sequence ID" value="SFF37040.1"/>
    <property type="molecule type" value="Genomic_DNA"/>
</dbReference>
<dbReference type="PANTHER" id="PTHR38440:SF1">
    <property type="entry name" value="UPF0398 PROTEIN SPR0331"/>
    <property type="match status" value="1"/>
</dbReference>
<dbReference type="Proteomes" id="UP000198855">
    <property type="component" value="Unassembled WGS sequence"/>
</dbReference>
<dbReference type="STRING" id="1045775.SAMN05216378_0138"/>
<keyword evidence="3" id="KW-1185">Reference proteome</keyword>
<protein>
    <submittedName>
        <fullName evidence="2">Uncharacterized SPBc2 prophage-derived protein YoqJ</fullName>
    </submittedName>
</protein>